<evidence type="ECO:0000256" key="1">
    <source>
        <dbReference type="SAM" id="MobiDB-lite"/>
    </source>
</evidence>
<keyword evidence="2" id="KW-0732">Signal</keyword>
<reference evidence="3 4" key="1">
    <citation type="submission" date="2024-05" db="EMBL/GenBank/DDBJ databases">
        <title>A draft genome resource for the thread blight pathogen Marasmius tenuissimus strain MS-2.</title>
        <authorList>
            <person name="Yulfo-Soto G.E."/>
            <person name="Baruah I.K."/>
            <person name="Amoako-Attah I."/>
            <person name="Bukari Y."/>
            <person name="Meinhardt L.W."/>
            <person name="Bailey B.A."/>
            <person name="Cohen S.P."/>
        </authorList>
    </citation>
    <scope>NUCLEOTIDE SEQUENCE [LARGE SCALE GENOMIC DNA]</scope>
    <source>
        <strain evidence="3 4">MS-2</strain>
    </source>
</reference>
<feature type="compositionally biased region" description="Gly residues" evidence="1">
    <location>
        <begin position="164"/>
        <end position="190"/>
    </location>
</feature>
<name>A0ABR2ZK33_9AGAR</name>
<feature type="region of interest" description="Disordered" evidence="1">
    <location>
        <begin position="132"/>
        <end position="209"/>
    </location>
</feature>
<gene>
    <name evidence="3" type="ORF">AAF712_011851</name>
</gene>
<proteinExistence type="predicted"/>
<feature type="compositionally biased region" description="Low complexity" evidence="1">
    <location>
        <begin position="191"/>
        <end position="205"/>
    </location>
</feature>
<keyword evidence="4" id="KW-1185">Reference proteome</keyword>
<evidence type="ECO:0000313" key="4">
    <source>
        <dbReference type="Proteomes" id="UP001437256"/>
    </source>
</evidence>
<accession>A0ABR2ZK33</accession>
<dbReference type="EMBL" id="JBBXMP010000139">
    <property type="protein sequence ID" value="KAL0061334.1"/>
    <property type="molecule type" value="Genomic_DNA"/>
</dbReference>
<dbReference type="Proteomes" id="UP001437256">
    <property type="component" value="Unassembled WGS sequence"/>
</dbReference>
<evidence type="ECO:0000256" key="2">
    <source>
        <dbReference type="SAM" id="SignalP"/>
    </source>
</evidence>
<evidence type="ECO:0000313" key="3">
    <source>
        <dbReference type="EMBL" id="KAL0061334.1"/>
    </source>
</evidence>
<feature type="chain" id="PRO_5045162816" evidence="2">
    <location>
        <begin position="21"/>
        <end position="234"/>
    </location>
</feature>
<organism evidence="3 4">
    <name type="scientific">Marasmius tenuissimus</name>
    <dbReference type="NCBI Taxonomy" id="585030"/>
    <lineage>
        <taxon>Eukaryota</taxon>
        <taxon>Fungi</taxon>
        <taxon>Dikarya</taxon>
        <taxon>Basidiomycota</taxon>
        <taxon>Agaricomycotina</taxon>
        <taxon>Agaricomycetes</taxon>
        <taxon>Agaricomycetidae</taxon>
        <taxon>Agaricales</taxon>
        <taxon>Marasmiineae</taxon>
        <taxon>Marasmiaceae</taxon>
        <taxon>Marasmius</taxon>
    </lineage>
</organism>
<comment type="caution">
    <text evidence="3">The sequence shown here is derived from an EMBL/GenBank/DDBJ whole genome shotgun (WGS) entry which is preliminary data.</text>
</comment>
<sequence length="234" mass="22128">MHARTTGLLSVAALLGAASATVVSFEARDITPISSLVARQSTFDPSVIPSQCQNQCSAVVGDIQNCQSSTDALCGCTTQVSGDMRNCFNCLVNLAPSAQTSIQGSYDDYIKTCNSAGANLPSGTIGGSGSVGGASGSATAGGGSSATKTVGGGPSTPTSSTGSGSSGNGSSGNGSTGNGSTGNGSTGNGSTGNSNSGNSGNSSSAPGGGNGALSARGNMAVVGGLCAAVFVFLL</sequence>
<feature type="compositionally biased region" description="Gly residues" evidence="1">
    <location>
        <begin position="132"/>
        <end position="154"/>
    </location>
</feature>
<protein>
    <submittedName>
        <fullName evidence="3">Uncharacterized protein</fullName>
    </submittedName>
</protein>
<feature type="signal peptide" evidence="2">
    <location>
        <begin position="1"/>
        <end position="20"/>
    </location>
</feature>